<evidence type="ECO:0000256" key="2">
    <source>
        <dbReference type="ARBA" id="ARBA00008685"/>
    </source>
</evidence>
<reference evidence="12" key="1">
    <citation type="submission" date="2025-08" db="UniProtKB">
        <authorList>
            <consortium name="RefSeq"/>
        </authorList>
    </citation>
    <scope>IDENTIFICATION</scope>
    <source>
        <tissue evidence="12">Whole body</tissue>
    </source>
</reference>
<protein>
    <submittedName>
        <fullName evidence="12">Probable glutamate receptor</fullName>
    </submittedName>
</protein>
<evidence type="ECO:0000256" key="6">
    <source>
        <dbReference type="ARBA" id="ARBA00023136"/>
    </source>
</evidence>
<dbReference type="GO" id="GO:0015276">
    <property type="term" value="F:ligand-gated monoatomic ion channel activity"/>
    <property type="evidence" value="ECO:0007669"/>
    <property type="project" value="InterPro"/>
</dbReference>
<evidence type="ECO:0000313" key="12">
    <source>
        <dbReference type="RefSeq" id="XP_024889033.1"/>
    </source>
</evidence>
<comment type="subcellular location">
    <subcellularLocation>
        <location evidence="1">Cell membrane</location>
        <topology evidence="1">Multi-pass membrane protein</topology>
    </subcellularLocation>
</comment>
<dbReference type="Proteomes" id="UP000504618">
    <property type="component" value="Unplaced"/>
</dbReference>
<dbReference type="GeneID" id="112465630"/>
<dbReference type="Pfam" id="PF00060">
    <property type="entry name" value="Lig_chan"/>
    <property type="match status" value="1"/>
</dbReference>
<organism evidence="11 12">
    <name type="scientific">Temnothorax curvispinosus</name>
    <dbReference type="NCBI Taxonomy" id="300111"/>
    <lineage>
        <taxon>Eukaryota</taxon>
        <taxon>Metazoa</taxon>
        <taxon>Ecdysozoa</taxon>
        <taxon>Arthropoda</taxon>
        <taxon>Hexapoda</taxon>
        <taxon>Insecta</taxon>
        <taxon>Pterygota</taxon>
        <taxon>Neoptera</taxon>
        <taxon>Endopterygota</taxon>
        <taxon>Hymenoptera</taxon>
        <taxon>Apocrita</taxon>
        <taxon>Aculeata</taxon>
        <taxon>Formicoidea</taxon>
        <taxon>Formicidae</taxon>
        <taxon>Myrmicinae</taxon>
        <taxon>Temnothorax</taxon>
    </lineage>
</organism>
<keyword evidence="6 9" id="KW-0472">Membrane</keyword>
<dbReference type="InterPro" id="IPR052192">
    <property type="entry name" value="Insect_Ionotropic_Sensory_Rcpt"/>
</dbReference>
<dbReference type="GO" id="GO:0005886">
    <property type="term" value="C:plasma membrane"/>
    <property type="evidence" value="ECO:0007669"/>
    <property type="project" value="UniProtKB-SubCell"/>
</dbReference>
<dbReference type="Gene3D" id="1.10.287.70">
    <property type="match status" value="1"/>
</dbReference>
<dbReference type="SUPFAM" id="SSF53850">
    <property type="entry name" value="Periplasmic binding protein-like II"/>
    <property type="match status" value="1"/>
</dbReference>
<keyword evidence="3" id="KW-1003">Cell membrane</keyword>
<feature type="transmembrane region" description="Helical" evidence="9">
    <location>
        <begin position="233"/>
        <end position="254"/>
    </location>
</feature>
<comment type="similarity">
    <text evidence="2">Belongs to the glutamate-gated ion channel (TC 1.A.10.1) family.</text>
</comment>
<evidence type="ECO:0000256" key="3">
    <source>
        <dbReference type="ARBA" id="ARBA00022475"/>
    </source>
</evidence>
<gene>
    <name evidence="12" type="primary">LOC112465630</name>
</gene>
<dbReference type="PANTHER" id="PTHR42643">
    <property type="entry name" value="IONOTROPIC RECEPTOR 20A-RELATED"/>
    <property type="match status" value="1"/>
</dbReference>
<name>A0A6J1R4C1_9HYME</name>
<accession>A0A6J1R4C1</accession>
<evidence type="ECO:0000256" key="8">
    <source>
        <dbReference type="ARBA" id="ARBA00023180"/>
    </source>
</evidence>
<feature type="domain" description="Ionotropic glutamate receptor C-terminal" evidence="10">
    <location>
        <begin position="164"/>
        <end position="328"/>
    </location>
</feature>
<dbReference type="OrthoDB" id="7536459at2759"/>
<evidence type="ECO:0000256" key="1">
    <source>
        <dbReference type="ARBA" id="ARBA00004651"/>
    </source>
</evidence>
<evidence type="ECO:0000256" key="5">
    <source>
        <dbReference type="ARBA" id="ARBA00022989"/>
    </source>
</evidence>
<dbReference type="RefSeq" id="XP_024889033.1">
    <property type="nucleotide sequence ID" value="XM_025033265.1"/>
</dbReference>
<keyword evidence="11" id="KW-1185">Reference proteome</keyword>
<dbReference type="PANTHER" id="PTHR42643:SF24">
    <property type="entry name" value="IONOTROPIC RECEPTOR 60A"/>
    <property type="match status" value="1"/>
</dbReference>
<keyword evidence="8" id="KW-0325">Glycoprotein</keyword>
<keyword evidence="5 9" id="KW-1133">Transmembrane helix</keyword>
<keyword evidence="4 9" id="KW-0812">Transmembrane</keyword>
<sequence>MNGVIWSKTRKTFVPISSVPIYARMQQERLRQNRALEIHNFQLQNLTLTSFQEPHFLQFYDNNTKITGLCGEIWNLLSESLNFTLQPVKVNIDGMGMPEEDLTYKHGLLGIIFRNETVAIPKIETFRPRLAAVDFSIPLWINRNQLYIHREMIYDNIWMVKIFSWEIWCIILIMYILLSLCTFLTQNIRKNILWSKDKCKNVSFNEHLFHNFGNLCNQGYTPKHLKKSRILEVSLSFFCSIIYMSFSALLFIYVTKSIFVPPFDSFESLVANTKYSVISLKGSTGDIGFKILNLEPIVQARTAKRLIIIPTIEDMHKMACSSKKKKYAIFQGEDMHKVNGAIICHLINTGKPLSKIWVASGIVKNFKYKRTIDLE</sequence>
<keyword evidence="7 12" id="KW-0675">Receptor</keyword>
<evidence type="ECO:0000313" key="11">
    <source>
        <dbReference type="Proteomes" id="UP000504618"/>
    </source>
</evidence>
<dbReference type="InterPro" id="IPR001320">
    <property type="entry name" value="Iontro_rcpt_C"/>
</dbReference>
<evidence type="ECO:0000256" key="9">
    <source>
        <dbReference type="SAM" id="Phobius"/>
    </source>
</evidence>
<feature type="transmembrane region" description="Helical" evidence="9">
    <location>
        <begin position="165"/>
        <end position="185"/>
    </location>
</feature>
<dbReference type="AlphaFoldDB" id="A0A6J1R4C1"/>
<evidence type="ECO:0000256" key="7">
    <source>
        <dbReference type="ARBA" id="ARBA00023170"/>
    </source>
</evidence>
<proteinExistence type="inferred from homology"/>
<dbReference type="GO" id="GO:0050906">
    <property type="term" value="P:detection of stimulus involved in sensory perception"/>
    <property type="evidence" value="ECO:0007669"/>
    <property type="project" value="UniProtKB-ARBA"/>
</dbReference>
<evidence type="ECO:0000259" key="10">
    <source>
        <dbReference type="Pfam" id="PF00060"/>
    </source>
</evidence>
<evidence type="ECO:0000256" key="4">
    <source>
        <dbReference type="ARBA" id="ARBA00022692"/>
    </source>
</evidence>
<dbReference type="Gene3D" id="3.40.190.10">
    <property type="entry name" value="Periplasmic binding protein-like II"/>
    <property type="match status" value="1"/>
</dbReference>